<gene>
    <name evidence="2" type="ORF">VDBG_00459</name>
</gene>
<dbReference type="RefSeq" id="XP_003008778.1">
    <property type="nucleotide sequence ID" value="XM_003008732.1"/>
</dbReference>
<dbReference type="OrthoDB" id="4138492at2759"/>
<sequence>MFASITVANDVNAGFNAYTAAQVMVDRASHSWEWGTAAEALLELYNPELSVFGPEPFPGGKIPKADPSTFALRYARRCINRNSQILVSDSAVGDPASLGVSAILLGQSENVYLGASKRQAEYLLNSAPRWSNGAISHRSEEAELWIDNMAMSFPFRRQDDDTSLMAEAVRQCGLYRDVLQPSGTLNWRHIVGPMSPDYGLWSTGNGWAGYGMVRVLHTLQKWPRSASMSWQAQQLKTWIKQILDGAMLSGFDGGLLRNYLNDDSWFGEISGTAMLSAVAYRMAINDPAMFPQRYITWADTNRKSLSVRQGRDGVFVPAVNPYAWLDRKQYYDGSSEGQAFAVHLYTAYRDCVNAKVCAEPPSSAATVSKPGLGPRNIVTILTSPVTFTAIPDPTGTVCAAPQSCDDSDCNGTFDGLSNGCAGAFNGLSKYPTCTGNFEGCECNVTPEICGPHQPCDRNGCAGAFNGLVKYPTCTGNFEGCEFTAEICGPHQPCDRNGCAGAFDGLAKYPKCSGNFEGCECTVTPEICGPRQPCNRNGCEGAFNWYQPYAQCSNNFEGSPQCNDFFNGCVCQATSNTCGPKQSCDNNGCAGGYDSNGVARCQGNFRGCECNPSSATCGAQQSCSANGCNGIYNNGKPICAGNYFGCACEGDPRWIPEPPKPPRPVAPRKAGFMITMVSVMINKKVIDSYQVFNLKNVLLPGGICDQRFISGREDTSPRPYPDSLPAFDIDSFSNCRYSGTARVVGSLTCNDNPLVECTAARGGASCNDANGLMSALVQFRIECWITSRSQN</sequence>
<dbReference type="eggNOG" id="ENOG502S3G7">
    <property type="taxonomic scope" value="Eukaryota"/>
</dbReference>
<dbReference type="Gene3D" id="1.50.10.10">
    <property type="match status" value="1"/>
</dbReference>
<name>C9S613_VERA1</name>
<reference evidence="3" key="1">
    <citation type="journal article" date="2011" name="PLoS Pathog.">
        <title>Comparative genomics yields insights into niche adaptation of plant vascular wilt pathogens.</title>
        <authorList>
            <person name="Klosterman S.J."/>
            <person name="Subbarao K.V."/>
            <person name="Kang S."/>
            <person name="Veronese P."/>
            <person name="Gold S.E."/>
            <person name="Thomma B.P.H.J."/>
            <person name="Chen Z."/>
            <person name="Henrissat B."/>
            <person name="Lee Y.-H."/>
            <person name="Park J."/>
            <person name="Garcia-Pedrajas M.D."/>
            <person name="Barbara D.J."/>
            <person name="Anchieta A."/>
            <person name="de Jonge R."/>
            <person name="Santhanam P."/>
            <person name="Maruthachalam K."/>
            <person name="Atallah Z."/>
            <person name="Amyotte S.G."/>
            <person name="Paz Z."/>
            <person name="Inderbitzin P."/>
            <person name="Hayes R.J."/>
            <person name="Heiman D.I."/>
            <person name="Young S."/>
            <person name="Zeng Q."/>
            <person name="Engels R."/>
            <person name="Galagan J."/>
            <person name="Cuomo C.A."/>
            <person name="Dobinson K.F."/>
            <person name="Ma L.-J."/>
        </authorList>
    </citation>
    <scope>NUCLEOTIDE SEQUENCE [LARGE SCALE GENOMIC DNA]</scope>
    <source>
        <strain evidence="3">VaMs.102 / ATCC MYA-4576 / FGSC 10136</strain>
    </source>
</reference>
<dbReference type="InterPro" id="IPR010905">
    <property type="entry name" value="Glyco_hydro_88"/>
</dbReference>
<evidence type="ECO:0000313" key="2">
    <source>
        <dbReference type="EMBL" id="EEY14352.1"/>
    </source>
</evidence>
<dbReference type="OMA" id="GCECTAT"/>
<evidence type="ECO:0000313" key="3">
    <source>
        <dbReference type="Proteomes" id="UP000008698"/>
    </source>
</evidence>
<dbReference type="PANTHER" id="PTHR41814">
    <property type="entry name" value="EXPRESSED PROTEIN"/>
    <property type="match status" value="1"/>
</dbReference>
<dbReference type="InterPro" id="IPR012341">
    <property type="entry name" value="6hp_glycosidase-like_sf"/>
</dbReference>
<accession>C9S613</accession>
<dbReference type="Proteomes" id="UP000008698">
    <property type="component" value="Unassembled WGS sequence"/>
</dbReference>
<dbReference type="GO" id="GO:0005975">
    <property type="term" value="P:carbohydrate metabolic process"/>
    <property type="evidence" value="ECO:0007669"/>
    <property type="project" value="InterPro"/>
</dbReference>
<dbReference type="AlphaFoldDB" id="C9S613"/>
<keyword evidence="1" id="KW-0378">Hydrolase</keyword>
<evidence type="ECO:0000256" key="1">
    <source>
        <dbReference type="ARBA" id="ARBA00022801"/>
    </source>
</evidence>
<dbReference type="PANTHER" id="PTHR41814:SF1">
    <property type="entry name" value="CELLULASE"/>
    <property type="match status" value="1"/>
</dbReference>
<dbReference type="EMBL" id="DS985214">
    <property type="protein sequence ID" value="EEY14352.1"/>
    <property type="molecule type" value="Genomic_DNA"/>
</dbReference>
<dbReference type="SUPFAM" id="SSF48208">
    <property type="entry name" value="Six-hairpin glycosidases"/>
    <property type="match status" value="1"/>
</dbReference>
<dbReference type="GO" id="GO:0016787">
    <property type="term" value="F:hydrolase activity"/>
    <property type="evidence" value="ECO:0007669"/>
    <property type="project" value="UniProtKB-KW"/>
</dbReference>
<dbReference type="KEGG" id="val:VDBG_00459"/>
<dbReference type="HOGENOM" id="CLU_321645_0_0_1"/>
<dbReference type="GeneID" id="9529051"/>
<dbReference type="Pfam" id="PF07470">
    <property type="entry name" value="Glyco_hydro_88"/>
    <property type="match status" value="1"/>
</dbReference>
<keyword evidence="3" id="KW-1185">Reference proteome</keyword>
<dbReference type="InterPro" id="IPR008928">
    <property type="entry name" value="6-hairpin_glycosidase_sf"/>
</dbReference>
<protein>
    <submittedName>
        <fullName evidence="2">Uncharacterized protein</fullName>
    </submittedName>
</protein>
<organism evidence="3">
    <name type="scientific">Verticillium alfalfae (strain VaMs.102 / ATCC MYA-4576 / FGSC 10136)</name>
    <name type="common">Verticillium wilt of alfalfa</name>
    <name type="synonym">Verticillium albo-atrum</name>
    <dbReference type="NCBI Taxonomy" id="526221"/>
    <lineage>
        <taxon>Eukaryota</taxon>
        <taxon>Fungi</taxon>
        <taxon>Dikarya</taxon>
        <taxon>Ascomycota</taxon>
        <taxon>Pezizomycotina</taxon>
        <taxon>Sordariomycetes</taxon>
        <taxon>Hypocreomycetidae</taxon>
        <taxon>Glomerellales</taxon>
        <taxon>Plectosphaerellaceae</taxon>
        <taxon>Verticillium</taxon>
    </lineage>
</organism>
<proteinExistence type="predicted"/>